<sequence>MSNPEALEKIFEKLEAESERRAREEEAELYSPPSSLSRRTSAVQRKQRRSSISISRFGQVDNSSQKAAFSVPSTPSYSASTSFYKAQSHVHSTDSLSSVGSAETANCRRESDHTTQVQRIAGKQSISRSVGGMLSRKLSRSRSKASLASGLDQPGVVIGVIVEEKTALATVTSGEHERPESRATAYGPPRGTLRNQASRYTIAGGSETVDADVDAEVDADGGWVSRAKDLSKKIKRRSRALLLTERTTSQ</sequence>
<name>A0A4Y9ZEP5_9AGAM</name>
<feature type="region of interest" description="Disordered" evidence="1">
    <location>
        <begin position="17"/>
        <end position="146"/>
    </location>
</feature>
<feature type="compositionally biased region" description="Polar residues" evidence="1">
    <location>
        <begin position="114"/>
        <end position="128"/>
    </location>
</feature>
<gene>
    <name evidence="2" type="ORF">EVG20_g715</name>
</gene>
<accession>A0A4Y9ZEP5</accession>
<evidence type="ECO:0000313" key="3">
    <source>
        <dbReference type="Proteomes" id="UP000298327"/>
    </source>
</evidence>
<feature type="compositionally biased region" description="Polar residues" evidence="1">
    <location>
        <begin position="60"/>
        <end position="104"/>
    </location>
</feature>
<protein>
    <submittedName>
        <fullName evidence="2">Uncharacterized protein</fullName>
    </submittedName>
</protein>
<dbReference type="STRING" id="205917.A0A4Y9ZEP5"/>
<keyword evidence="3" id="KW-1185">Reference proteome</keyword>
<dbReference type="EMBL" id="SEOQ01000019">
    <property type="protein sequence ID" value="TFY72281.1"/>
    <property type="molecule type" value="Genomic_DNA"/>
</dbReference>
<proteinExistence type="predicted"/>
<dbReference type="OrthoDB" id="3191896at2759"/>
<feature type="compositionally biased region" description="Polar residues" evidence="1">
    <location>
        <begin position="32"/>
        <end position="43"/>
    </location>
</feature>
<reference evidence="2 3" key="1">
    <citation type="submission" date="2019-02" db="EMBL/GenBank/DDBJ databases">
        <title>Genome sequencing of the rare red list fungi Dentipellis fragilis.</title>
        <authorList>
            <person name="Buettner E."/>
            <person name="Kellner H."/>
        </authorList>
    </citation>
    <scope>NUCLEOTIDE SEQUENCE [LARGE SCALE GENOMIC DNA]</scope>
    <source>
        <strain evidence="2 3">DSM 105465</strain>
    </source>
</reference>
<dbReference type="Proteomes" id="UP000298327">
    <property type="component" value="Unassembled WGS sequence"/>
</dbReference>
<evidence type="ECO:0000256" key="1">
    <source>
        <dbReference type="SAM" id="MobiDB-lite"/>
    </source>
</evidence>
<dbReference type="AlphaFoldDB" id="A0A4Y9ZEP5"/>
<organism evidence="2 3">
    <name type="scientific">Dentipellis fragilis</name>
    <dbReference type="NCBI Taxonomy" id="205917"/>
    <lineage>
        <taxon>Eukaryota</taxon>
        <taxon>Fungi</taxon>
        <taxon>Dikarya</taxon>
        <taxon>Basidiomycota</taxon>
        <taxon>Agaricomycotina</taxon>
        <taxon>Agaricomycetes</taxon>
        <taxon>Russulales</taxon>
        <taxon>Hericiaceae</taxon>
        <taxon>Dentipellis</taxon>
    </lineage>
</organism>
<feature type="region of interest" description="Disordered" evidence="1">
    <location>
        <begin position="171"/>
        <end position="195"/>
    </location>
</feature>
<comment type="caution">
    <text evidence="2">The sequence shown here is derived from an EMBL/GenBank/DDBJ whole genome shotgun (WGS) entry which is preliminary data.</text>
</comment>
<evidence type="ECO:0000313" key="2">
    <source>
        <dbReference type="EMBL" id="TFY72281.1"/>
    </source>
</evidence>